<keyword evidence="4" id="KW-1185">Reference proteome</keyword>
<evidence type="ECO:0000259" key="1">
    <source>
        <dbReference type="Pfam" id="PF01609"/>
    </source>
</evidence>
<organism evidence="3 4">
    <name type="scientific">Jiangella alba</name>
    <dbReference type="NCBI Taxonomy" id="561176"/>
    <lineage>
        <taxon>Bacteria</taxon>
        <taxon>Bacillati</taxon>
        <taxon>Actinomycetota</taxon>
        <taxon>Actinomycetes</taxon>
        <taxon>Jiangellales</taxon>
        <taxon>Jiangellaceae</taxon>
        <taxon>Jiangella</taxon>
    </lineage>
</organism>
<gene>
    <name evidence="2" type="ORF">SAMN04488561_3850</name>
    <name evidence="3" type="ORF">SAMN04488561_5471</name>
</gene>
<evidence type="ECO:0000313" key="2">
    <source>
        <dbReference type="EMBL" id="SEF09787.1"/>
    </source>
</evidence>
<dbReference type="EMBL" id="FNUC01000004">
    <property type="protein sequence ID" value="SEF09787.1"/>
    <property type="molecule type" value="Genomic_DNA"/>
</dbReference>
<dbReference type="RefSeq" id="WP_074946532.1">
    <property type="nucleotide sequence ID" value="NZ_FNUC01000004.1"/>
</dbReference>
<feature type="domain" description="Transposase IS4-like" evidence="1">
    <location>
        <begin position="109"/>
        <end position="276"/>
    </location>
</feature>
<dbReference type="Proteomes" id="UP000181980">
    <property type="component" value="Unassembled WGS sequence"/>
</dbReference>
<dbReference type="EMBL" id="FNUC01000004">
    <property type="protein sequence ID" value="SEF16656.1"/>
    <property type="molecule type" value="Genomic_DNA"/>
</dbReference>
<accession>A0A1H5PS84</accession>
<dbReference type="GO" id="GO:0004803">
    <property type="term" value="F:transposase activity"/>
    <property type="evidence" value="ECO:0007669"/>
    <property type="project" value="InterPro"/>
</dbReference>
<proteinExistence type="predicted"/>
<reference evidence="4" key="1">
    <citation type="submission" date="2016-10" db="EMBL/GenBank/DDBJ databases">
        <authorList>
            <person name="Varghese N."/>
            <person name="Submissions S."/>
        </authorList>
    </citation>
    <scope>NUCLEOTIDE SEQUENCE [LARGE SCALE GENOMIC DNA]</scope>
    <source>
        <strain evidence="4">DSM 45237</strain>
    </source>
</reference>
<dbReference type="GO" id="GO:0006313">
    <property type="term" value="P:DNA transposition"/>
    <property type="evidence" value="ECO:0007669"/>
    <property type="project" value="InterPro"/>
</dbReference>
<dbReference type="Pfam" id="PF01609">
    <property type="entry name" value="DDE_Tnp_1"/>
    <property type="match status" value="1"/>
</dbReference>
<dbReference type="NCBIfam" id="NF033520">
    <property type="entry name" value="transpos_IS982"/>
    <property type="match status" value="1"/>
</dbReference>
<evidence type="ECO:0000313" key="3">
    <source>
        <dbReference type="EMBL" id="SEF16656.1"/>
    </source>
</evidence>
<dbReference type="GO" id="GO:0003677">
    <property type="term" value="F:DNA binding"/>
    <property type="evidence" value="ECO:0007669"/>
    <property type="project" value="InterPro"/>
</dbReference>
<dbReference type="AlphaFoldDB" id="A0A1H5PS84"/>
<evidence type="ECO:0000313" key="4">
    <source>
        <dbReference type="Proteomes" id="UP000181980"/>
    </source>
</evidence>
<name>A0A1H5PS84_9ACTN</name>
<sequence length="299" mass="33214">MSNDLDALLTALYVHVEDRVFPVLGWSRDHRPGRKPGLSDGELITLAVAQQLLGVASERRWVRFARARLGGLFPYLPGQSGYGKRLRSLGGLLAAVITELARDTPSWHDDLRLLDSTPLPCAASRETVKRSDLAGHAGYGYCASHSRYFWGFRLYLVTTAEGMPIIWGLANPKIGERDAARALLDHDHHLVASGQVILADKGFAGRDFDQFVTSLGAHLIRPDRKDEPTRRGKLARVRQWIEAVFDTLKGQLTLEEHGARTLNGVHARIAARLLALATAIWHNWHTGTQAKRSLIAYDH</sequence>
<reference evidence="3" key="2">
    <citation type="submission" date="2016-10" db="EMBL/GenBank/DDBJ databases">
        <authorList>
            <person name="de Groot N.N."/>
        </authorList>
    </citation>
    <scope>NUCLEOTIDE SEQUENCE [LARGE SCALE GENOMIC DNA]</scope>
    <source>
        <strain evidence="3">DSM 45237</strain>
    </source>
</reference>
<dbReference type="InterPro" id="IPR002559">
    <property type="entry name" value="Transposase_11"/>
</dbReference>
<protein>
    <submittedName>
        <fullName evidence="3">Transposase DDE domain-containing protein</fullName>
    </submittedName>
</protein>